<keyword evidence="7" id="KW-0808">Transferase</keyword>
<evidence type="ECO:0000259" key="19">
    <source>
        <dbReference type="Pfam" id="PF13614"/>
    </source>
</evidence>
<comment type="similarity">
    <text evidence="2">Belongs to the CpsD/CapB family.</text>
</comment>
<dbReference type="EC" id="2.7.10.2" evidence="4"/>
<dbReference type="NCBIfam" id="TIGR01007">
    <property type="entry name" value="eps_fam"/>
    <property type="match status" value="1"/>
</dbReference>
<evidence type="ECO:0000256" key="2">
    <source>
        <dbReference type="ARBA" id="ARBA00007316"/>
    </source>
</evidence>
<keyword evidence="22" id="KW-1185">Reference proteome</keyword>
<evidence type="ECO:0000256" key="5">
    <source>
        <dbReference type="ARBA" id="ARBA00022475"/>
    </source>
</evidence>
<dbReference type="Gene3D" id="3.40.50.300">
    <property type="entry name" value="P-loop containing nucleotide triphosphate hydrolases"/>
    <property type="match status" value="1"/>
</dbReference>
<keyword evidence="10" id="KW-0418">Kinase</keyword>
<sequence length="753" mass="83460">MSQVSATTPSPVADSAAHKPVFLHDPEDREEKLELLEYWRSIIKRKKQILGFAVVLALLAMVVVLVMTPIYRSTATVLIEANKSKVLSIEDVYSGISQNREHFQTQVEILKSREVAIKTIIKLKLWENEEFDPRQNSGSLLASIGFGDDPPEWTEALLAEAIFENFSKRLNVEPVRLSQLAKVSFDSRDPALAARVANAVSNVYIEKDLEARFNLTRQASTWLQDQLTDLRAKLNQSERALQEFREQEGIVDLKSVTQSGAGQQIEEVMRRLVEARMKRAEAEGAYQQIKLAPKNSDLSTLPAVLRNPIVADAKRAEGIAERKISEISQRYGKEHPKYLQAESELESARDNLRRQVESVVASVIREFEAARATEATLEGVLNSAKGSVRQLNRKEGELSIYEREVEANRQMYDMFIKRTKETNVAGDLQTPIARIVDPAVLSDKPVKPKKLQIVLIAFVLGGFLGVLAALLRDRLDNTLKSTEDVEVKLKQPILTTLPLLSKEEVERTKTARIFLDQPKSIYSEAIRTARTGVLLSGIDLPRRTLLVTSSVPGEGKTTFSINLAIAHAHTKKTLLIDADMRRPAVSKGLEIPPGAKGLSNFVAGTASLQECLVPVEGSSLMLMPSGTVPPNPLELLLSQRFKDTLEHLGKHFEVIVIDSPPVELVSDALVISALTNGTIYVTRAESTPYQMARKGIQRIRRADGQILGVVLNQFDVAKAEKYYGDYSGYGKYGYGEGYQGAYGASYGEEPGKG</sequence>
<dbReference type="Pfam" id="PF02706">
    <property type="entry name" value="Wzz"/>
    <property type="match status" value="1"/>
</dbReference>
<keyword evidence="8 17" id="KW-0812">Transmembrane</keyword>
<dbReference type="InterPro" id="IPR027417">
    <property type="entry name" value="P-loop_NTPase"/>
</dbReference>
<feature type="transmembrane region" description="Helical" evidence="17">
    <location>
        <begin position="451"/>
        <end position="471"/>
    </location>
</feature>
<feature type="transmembrane region" description="Helical" evidence="17">
    <location>
        <begin position="49"/>
        <end position="71"/>
    </location>
</feature>
<evidence type="ECO:0000256" key="4">
    <source>
        <dbReference type="ARBA" id="ARBA00011903"/>
    </source>
</evidence>
<evidence type="ECO:0000256" key="10">
    <source>
        <dbReference type="ARBA" id="ARBA00022777"/>
    </source>
</evidence>
<dbReference type="GO" id="GO:0005524">
    <property type="term" value="F:ATP binding"/>
    <property type="evidence" value="ECO:0007669"/>
    <property type="project" value="UniProtKB-KW"/>
</dbReference>
<keyword evidence="5" id="KW-1003">Cell membrane</keyword>
<dbReference type="InterPro" id="IPR005702">
    <property type="entry name" value="Wzc-like_C"/>
</dbReference>
<evidence type="ECO:0000256" key="3">
    <source>
        <dbReference type="ARBA" id="ARBA00008883"/>
    </source>
</evidence>
<accession>A0A495VKB4</accession>
<organism evidence="21 22">
    <name type="scientific">Azonexus fungiphilus</name>
    <dbReference type="NCBI Taxonomy" id="146940"/>
    <lineage>
        <taxon>Bacteria</taxon>
        <taxon>Pseudomonadati</taxon>
        <taxon>Pseudomonadota</taxon>
        <taxon>Betaproteobacteria</taxon>
        <taxon>Rhodocyclales</taxon>
        <taxon>Azonexaceae</taxon>
        <taxon>Azonexus</taxon>
    </lineage>
</organism>
<comment type="catalytic activity">
    <reaction evidence="15">
        <text>L-tyrosyl-[protein] + ATP = O-phospho-L-tyrosyl-[protein] + ADP + H(+)</text>
        <dbReference type="Rhea" id="RHEA:10596"/>
        <dbReference type="Rhea" id="RHEA-COMP:10136"/>
        <dbReference type="Rhea" id="RHEA-COMP:20101"/>
        <dbReference type="ChEBI" id="CHEBI:15378"/>
        <dbReference type="ChEBI" id="CHEBI:30616"/>
        <dbReference type="ChEBI" id="CHEBI:46858"/>
        <dbReference type="ChEBI" id="CHEBI:61978"/>
        <dbReference type="ChEBI" id="CHEBI:456216"/>
        <dbReference type="EC" id="2.7.10.2"/>
    </reaction>
</comment>
<dbReference type="Pfam" id="PF13614">
    <property type="entry name" value="AAA_31"/>
    <property type="match status" value="1"/>
</dbReference>
<reference evidence="21 22" key="1">
    <citation type="submission" date="2018-10" db="EMBL/GenBank/DDBJ databases">
        <title>Genomic Encyclopedia of Type Strains, Phase IV (KMG-IV): sequencing the most valuable type-strain genomes for metagenomic binning, comparative biology and taxonomic classification.</title>
        <authorList>
            <person name="Goeker M."/>
        </authorList>
    </citation>
    <scope>NUCLEOTIDE SEQUENCE [LARGE SCALE GENOMIC DNA]</scope>
    <source>
        <strain evidence="21 22">DSM 23841</strain>
    </source>
</reference>
<evidence type="ECO:0000256" key="17">
    <source>
        <dbReference type="SAM" id="Phobius"/>
    </source>
</evidence>
<evidence type="ECO:0000256" key="13">
    <source>
        <dbReference type="ARBA" id="ARBA00023136"/>
    </source>
</evidence>
<evidence type="ECO:0000256" key="14">
    <source>
        <dbReference type="ARBA" id="ARBA00023137"/>
    </source>
</evidence>
<evidence type="ECO:0000256" key="9">
    <source>
        <dbReference type="ARBA" id="ARBA00022741"/>
    </source>
</evidence>
<keyword evidence="14" id="KW-0829">Tyrosine-protein kinase</keyword>
<dbReference type="OrthoDB" id="9808257at2"/>
<protein>
    <recommendedName>
        <fullName evidence="4">non-specific protein-tyrosine kinase</fullName>
        <ecNumber evidence="4">2.7.10.2</ecNumber>
    </recommendedName>
</protein>
<name>A0A495VKB4_9RHOO</name>
<dbReference type="InterPro" id="IPR003856">
    <property type="entry name" value="LPS_length_determ_N"/>
</dbReference>
<proteinExistence type="inferred from homology"/>
<dbReference type="InterPro" id="IPR050445">
    <property type="entry name" value="Bact_polysacc_biosynth/exp"/>
</dbReference>
<dbReference type="SUPFAM" id="SSF52540">
    <property type="entry name" value="P-loop containing nucleoside triphosphate hydrolases"/>
    <property type="match status" value="1"/>
</dbReference>
<dbReference type="GO" id="GO:0005886">
    <property type="term" value="C:plasma membrane"/>
    <property type="evidence" value="ECO:0007669"/>
    <property type="project" value="UniProtKB-SubCell"/>
</dbReference>
<evidence type="ECO:0000256" key="8">
    <source>
        <dbReference type="ARBA" id="ARBA00022692"/>
    </source>
</evidence>
<gene>
    <name evidence="21" type="ORF">DFR40_3400</name>
</gene>
<dbReference type="Pfam" id="PF13807">
    <property type="entry name" value="GNVR"/>
    <property type="match status" value="1"/>
</dbReference>
<comment type="similarity">
    <text evidence="3">Belongs to the etk/wzc family.</text>
</comment>
<evidence type="ECO:0000256" key="16">
    <source>
        <dbReference type="SAM" id="Coils"/>
    </source>
</evidence>
<evidence type="ECO:0000313" key="22">
    <source>
        <dbReference type="Proteomes" id="UP000270626"/>
    </source>
</evidence>
<dbReference type="EMBL" id="RBXP01000020">
    <property type="protein sequence ID" value="RKT49734.1"/>
    <property type="molecule type" value="Genomic_DNA"/>
</dbReference>
<evidence type="ECO:0000256" key="6">
    <source>
        <dbReference type="ARBA" id="ARBA00022519"/>
    </source>
</evidence>
<dbReference type="InterPro" id="IPR025669">
    <property type="entry name" value="AAA_dom"/>
</dbReference>
<keyword evidence="16" id="KW-0175">Coiled coil</keyword>
<keyword evidence="11" id="KW-0067">ATP-binding</keyword>
<evidence type="ECO:0000256" key="1">
    <source>
        <dbReference type="ARBA" id="ARBA00004429"/>
    </source>
</evidence>
<dbReference type="PANTHER" id="PTHR32309:SF13">
    <property type="entry name" value="FERRIC ENTEROBACTIN TRANSPORT PROTEIN FEPE"/>
    <property type="match status" value="1"/>
</dbReference>
<feature type="domain" description="Tyrosine-protein kinase G-rich" evidence="20">
    <location>
        <begin position="402"/>
        <end position="473"/>
    </location>
</feature>
<comment type="subcellular location">
    <subcellularLocation>
        <location evidence="1">Cell inner membrane</location>
        <topology evidence="1">Multi-pass membrane protein</topology>
    </subcellularLocation>
</comment>
<keyword evidence="12 17" id="KW-1133">Transmembrane helix</keyword>
<dbReference type="CDD" id="cd05387">
    <property type="entry name" value="BY-kinase"/>
    <property type="match status" value="1"/>
</dbReference>
<keyword evidence="9" id="KW-0547">Nucleotide-binding</keyword>
<evidence type="ECO:0000256" key="12">
    <source>
        <dbReference type="ARBA" id="ARBA00022989"/>
    </source>
</evidence>
<evidence type="ECO:0000256" key="15">
    <source>
        <dbReference type="ARBA" id="ARBA00051245"/>
    </source>
</evidence>
<dbReference type="InterPro" id="IPR032807">
    <property type="entry name" value="GNVR"/>
</dbReference>
<keyword evidence="13 17" id="KW-0472">Membrane</keyword>
<feature type="coiled-coil region" evidence="16">
    <location>
        <begin position="227"/>
        <end position="285"/>
    </location>
</feature>
<keyword evidence="6" id="KW-0997">Cell inner membrane</keyword>
<dbReference type="Proteomes" id="UP000270626">
    <property type="component" value="Unassembled WGS sequence"/>
</dbReference>
<dbReference type="GO" id="GO:0004715">
    <property type="term" value="F:non-membrane spanning protein tyrosine kinase activity"/>
    <property type="evidence" value="ECO:0007669"/>
    <property type="project" value="UniProtKB-EC"/>
</dbReference>
<dbReference type="AlphaFoldDB" id="A0A495VKB4"/>
<feature type="domain" description="AAA" evidence="19">
    <location>
        <begin position="553"/>
        <end position="698"/>
    </location>
</feature>
<evidence type="ECO:0000259" key="18">
    <source>
        <dbReference type="Pfam" id="PF02706"/>
    </source>
</evidence>
<comment type="caution">
    <text evidence="21">The sequence shown here is derived from an EMBL/GenBank/DDBJ whole genome shotgun (WGS) entry which is preliminary data.</text>
</comment>
<evidence type="ECO:0000256" key="7">
    <source>
        <dbReference type="ARBA" id="ARBA00022679"/>
    </source>
</evidence>
<dbReference type="PANTHER" id="PTHR32309">
    <property type="entry name" value="TYROSINE-PROTEIN KINASE"/>
    <property type="match status" value="1"/>
</dbReference>
<evidence type="ECO:0000313" key="21">
    <source>
        <dbReference type="EMBL" id="RKT49734.1"/>
    </source>
</evidence>
<feature type="domain" description="Polysaccharide chain length determinant N-terminal" evidence="18">
    <location>
        <begin position="32"/>
        <end position="123"/>
    </location>
</feature>
<evidence type="ECO:0000259" key="20">
    <source>
        <dbReference type="Pfam" id="PF13807"/>
    </source>
</evidence>
<evidence type="ECO:0000256" key="11">
    <source>
        <dbReference type="ARBA" id="ARBA00022840"/>
    </source>
</evidence>